<protein>
    <recommendedName>
        <fullName evidence="3">Transcription factor IIIC 90kDa subunit N-terminal domain-containing protein</fullName>
    </recommendedName>
</protein>
<name>A0AAF0JEJ1_9BASI</name>
<organism evidence="1 2">
    <name type="scientific">Malassezia psittaci</name>
    <dbReference type="NCBI Taxonomy" id="1821823"/>
    <lineage>
        <taxon>Eukaryota</taxon>
        <taxon>Fungi</taxon>
        <taxon>Dikarya</taxon>
        <taxon>Basidiomycota</taxon>
        <taxon>Ustilaginomycotina</taxon>
        <taxon>Malasseziomycetes</taxon>
        <taxon>Malasseziales</taxon>
        <taxon>Malasseziaceae</taxon>
        <taxon>Malassezia</taxon>
    </lineage>
</organism>
<evidence type="ECO:0008006" key="3">
    <source>
        <dbReference type="Google" id="ProtNLM"/>
    </source>
</evidence>
<evidence type="ECO:0000313" key="1">
    <source>
        <dbReference type="EMBL" id="WFD43469.1"/>
    </source>
</evidence>
<dbReference type="AlphaFoldDB" id="A0AAF0JEJ1"/>
<accession>A0AAF0JEJ1</accession>
<proteinExistence type="predicted"/>
<reference evidence="1" key="1">
    <citation type="submission" date="2023-02" db="EMBL/GenBank/DDBJ databases">
        <title>Mating type loci evolution in Malassezia.</title>
        <authorList>
            <person name="Coelho M.A."/>
        </authorList>
    </citation>
    <scope>NUCLEOTIDE SEQUENCE</scope>
    <source>
        <strain evidence="1">CBS 14136</strain>
    </source>
</reference>
<keyword evidence="2" id="KW-1185">Reference proteome</keyword>
<gene>
    <name evidence="1" type="ORF">MPSI1_002131</name>
</gene>
<sequence>MCLQWSEEGQLLIITSETLTILTPAIGYVDAPEEYGAHFSTSIHVSKELEHEKVVDTGNEECATLTAPLQRCDIWITAAWSPRGMGPHASRSDEAQQLAYTYTCLAWGNGDQHGLLAVGTRGGDVLVWRAPRGKVRAWQCVTSYRLGAGVLQLVWGEKGMIVHTAESMVLLYYENDTLSVQQEIPWLASVSMLTWEGSQVRVVSPYGLYRWDTQLDEVHIEKRETNAPYAAGSIGAYVVFNNGTFQDWDHDRALHTAWQFNSQPVWGVAQAGRNLVATLVSISAEGRDPDSSSILARISEFFEEKQPVPILAWRSVLFYVMQSTDLEGALKCLADYLQSFVLTPLLPRCEQLIDDRAQSYKQWKQPTAAVLSLRWCSAWLCQKYPLKHAASASESGPSQDQLNLNARGVEQLANEVTAIASATAAIESKQKGSYAKRLAAYLTLLAQSPEHMLKGVSDYLRYLATYLHPDTEKWTSCSIDLGEKCAACQAPVPFTLDQYTKCSAGHVFGRFSILTQNDALQPMFYFMQKIP</sequence>
<dbReference type="EMBL" id="CP118376">
    <property type="protein sequence ID" value="WFD43469.1"/>
    <property type="molecule type" value="Genomic_DNA"/>
</dbReference>
<dbReference type="SUPFAM" id="SSF101908">
    <property type="entry name" value="Putative isomerase YbhE"/>
    <property type="match status" value="1"/>
</dbReference>
<evidence type="ECO:0000313" key="2">
    <source>
        <dbReference type="Proteomes" id="UP001214628"/>
    </source>
</evidence>
<dbReference type="Proteomes" id="UP001214628">
    <property type="component" value="Chromosome 2"/>
</dbReference>